<organism evidence="1 3">
    <name type="scientific">Bacteroides uniformis</name>
    <dbReference type="NCBI Taxonomy" id="820"/>
    <lineage>
        <taxon>Bacteria</taxon>
        <taxon>Pseudomonadati</taxon>
        <taxon>Bacteroidota</taxon>
        <taxon>Bacteroidia</taxon>
        <taxon>Bacteroidales</taxon>
        <taxon>Bacteroidaceae</taxon>
        <taxon>Bacteroides</taxon>
    </lineage>
</organism>
<dbReference type="Proteomes" id="UP000284640">
    <property type="component" value="Unassembled WGS sequence"/>
</dbReference>
<proteinExistence type="predicted"/>
<evidence type="ECO:0000313" key="4">
    <source>
        <dbReference type="Proteomes" id="UP000284640"/>
    </source>
</evidence>
<evidence type="ECO:0000313" key="3">
    <source>
        <dbReference type="Proteomes" id="UP000263754"/>
    </source>
</evidence>
<gene>
    <name evidence="2" type="ORF">DW729_16390</name>
    <name evidence="1" type="ORF">DXD90_07905</name>
</gene>
<dbReference type="EMBL" id="QSOF01000009">
    <property type="protein sequence ID" value="RGI76739.1"/>
    <property type="molecule type" value="Genomic_DNA"/>
</dbReference>
<sequence>MNQNLKVSAKTFVQVINEGRQKQADLCGKWFSAKETGEQLIRKAQQYLDAYRKYVEFLEKVVELNPKDLDMELNFSKFESILKEATPEAREALLSKYRD</sequence>
<dbReference type="Proteomes" id="UP000263754">
    <property type="component" value="Unassembled WGS sequence"/>
</dbReference>
<dbReference type="RefSeq" id="WP_117963123.1">
    <property type="nucleotide sequence ID" value="NZ_JADNFT010000024.1"/>
</dbReference>
<name>A0A374MZ11_BACUN</name>
<evidence type="ECO:0000313" key="1">
    <source>
        <dbReference type="EMBL" id="RGI76739.1"/>
    </source>
</evidence>
<reference evidence="3 4" key="1">
    <citation type="submission" date="2018-08" db="EMBL/GenBank/DDBJ databases">
        <title>A genome reference for cultivated species of the human gut microbiota.</title>
        <authorList>
            <person name="Zou Y."/>
            <person name="Xue W."/>
            <person name="Luo G."/>
        </authorList>
    </citation>
    <scope>NUCLEOTIDE SEQUENCE [LARGE SCALE GENOMIC DNA]</scope>
    <source>
        <strain evidence="2 4">AM27-46</strain>
        <strain evidence="1 3">TM10-17</strain>
    </source>
</reference>
<accession>A0A374MZ11</accession>
<protein>
    <submittedName>
        <fullName evidence="1">Uncharacterized protein</fullName>
    </submittedName>
</protein>
<comment type="caution">
    <text evidence="1">The sequence shown here is derived from an EMBL/GenBank/DDBJ whole genome shotgun (WGS) entry which is preliminary data.</text>
</comment>
<dbReference type="EMBL" id="QSKL01000021">
    <property type="protein sequence ID" value="RHE57087.1"/>
    <property type="molecule type" value="Genomic_DNA"/>
</dbReference>
<evidence type="ECO:0000313" key="2">
    <source>
        <dbReference type="EMBL" id="RHE57087.1"/>
    </source>
</evidence>
<dbReference type="AlphaFoldDB" id="A0A374MZ11"/>